<dbReference type="EMBL" id="JAWQEG010001050">
    <property type="protein sequence ID" value="KAK3882856.1"/>
    <property type="molecule type" value="Genomic_DNA"/>
</dbReference>
<protein>
    <recommendedName>
        <fullName evidence="8">Exosome complex component CSL4</fullName>
    </recommendedName>
</protein>
<comment type="subcellular location">
    <subcellularLocation>
        <location evidence="1">Nucleus</location>
        <location evidence="1">Nucleolus</location>
    </subcellularLocation>
</comment>
<evidence type="ECO:0000256" key="3">
    <source>
        <dbReference type="ARBA" id="ARBA00022835"/>
    </source>
</evidence>
<dbReference type="SUPFAM" id="SSF50249">
    <property type="entry name" value="Nucleic acid-binding proteins"/>
    <property type="match status" value="1"/>
</dbReference>
<dbReference type="Gene3D" id="2.40.50.140">
    <property type="entry name" value="Nucleic acid-binding proteins"/>
    <property type="match status" value="1"/>
</dbReference>
<gene>
    <name evidence="6" type="ORF">Pcinc_012789</name>
</gene>
<sequence>MKSGNGHIVCVPGQRICEAGNTHVGGEGTYTFNNYIYASLPGQVIVTQRGELNVVKVGLGQQGTVMPEAGSIVTCRVLNVSPNLATVSIICVGPHKLHTPVSGTIRKQNVRDHQIDTVEMYNCFRPDDIILAIVVSLGDLRHYELSTAGTELGVVTARCEDGHPLVPASWTTMKCKCRTERRKVAKVMPPGSHNV</sequence>
<dbReference type="PANTHER" id="PTHR12686:SF8">
    <property type="entry name" value="EXOSOME COMPLEX COMPONENT CSL4"/>
    <property type="match status" value="1"/>
</dbReference>
<feature type="domain" description="Exosome complex component N-terminal" evidence="5">
    <location>
        <begin position="9"/>
        <end position="47"/>
    </location>
</feature>
<name>A0AAE1G0H4_PETCI</name>
<dbReference type="GO" id="GO:0003723">
    <property type="term" value="F:RNA binding"/>
    <property type="evidence" value="ECO:0007669"/>
    <property type="project" value="InterPro"/>
</dbReference>
<dbReference type="InterPro" id="IPR012340">
    <property type="entry name" value="NA-bd_OB-fold"/>
</dbReference>
<dbReference type="GO" id="GO:0005737">
    <property type="term" value="C:cytoplasm"/>
    <property type="evidence" value="ECO:0007669"/>
    <property type="project" value="TreeGrafter"/>
</dbReference>
<dbReference type="InterPro" id="IPR039771">
    <property type="entry name" value="Csl4"/>
</dbReference>
<dbReference type="InterPro" id="IPR025721">
    <property type="entry name" value="Exosome_cplx_N_dom"/>
</dbReference>
<dbReference type="GO" id="GO:0000176">
    <property type="term" value="C:nuclear exosome (RNase complex)"/>
    <property type="evidence" value="ECO:0007669"/>
    <property type="project" value="TreeGrafter"/>
</dbReference>
<dbReference type="Pfam" id="PF10447">
    <property type="entry name" value="EXOSC1"/>
    <property type="match status" value="1"/>
</dbReference>
<dbReference type="PANTHER" id="PTHR12686">
    <property type="entry name" value="3'-5' EXORIBONUCLEASE CSL4-RELATED"/>
    <property type="match status" value="1"/>
</dbReference>
<dbReference type="InterPro" id="IPR019495">
    <property type="entry name" value="EXOSC1_C"/>
</dbReference>
<reference evidence="6" key="1">
    <citation type="submission" date="2023-10" db="EMBL/GenBank/DDBJ databases">
        <title>Genome assemblies of two species of porcelain crab, Petrolisthes cinctipes and Petrolisthes manimaculis (Anomura: Porcellanidae).</title>
        <authorList>
            <person name="Angst P."/>
        </authorList>
    </citation>
    <scope>NUCLEOTIDE SEQUENCE</scope>
    <source>
        <strain evidence="6">PB745_01</strain>
        <tissue evidence="6">Gill</tissue>
    </source>
</reference>
<comment type="caution">
    <text evidence="6">The sequence shown here is derived from an EMBL/GenBank/DDBJ whole genome shotgun (WGS) entry which is preliminary data.</text>
</comment>
<feature type="domain" description="Exosome complex component CSL4 C-terminal" evidence="4">
    <location>
        <begin position="100"/>
        <end position="137"/>
    </location>
</feature>
<evidence type="ECO:0000313" key="7">
    <source>
        <dbReference type="Proteomes" id="UP001286313"/>
    </source>
</evidence>
<evidence type="ECO:0000259" key="5">
    <source>
        <dbReference type="Pfam" id="PF14382"/>
    </source>
</evidence>
<keyword evidence="3" id="KW-0271">Exosome</keyword>
<dbReference type="Pfam" id="PF14382">
    <property type="entry name" value="ECR1_N"/>
    <property type="match status" value="1"/>
</dbReference>
<organism evidence="6 7">
    <name type="scientific">Petrolisthes cinctipes</name>
    <name type="common">Flat porcelain crab</name>
    <dbReference type="NCBI Taxonomy" id="88211"/>
    <lineage>
        <taxon>Eukaryota</taxon>
        <taxon>Metazoa</taxon>
        <taxon>Ecdysozoa</taxon>
        <taxon>Arthropoda</taxon>
        <taxon>Crustacea</taxon>
        <taxon>Multicrustacea</taxon>
        <taxon>Malacostraca</taxon>
        <taxon>Eumalacostraca</taxon>
        <taxon>Eucarida</taxon>
        <taxon>Decapoda</taxon>
        <taxon>Pleocyemata</taxon>
        <taxon>Anomura</taxon>
        <taxon>Galatheoidea</taxon>
        <taxon>Porcellanidae</taxon>
        <taxon>Petrolisthes</taxon>
    </lineage>
</organism>
<dbReference type="FunFam" id="2.40.50.140:FF:000198">
    <property type="entry name" value="Exosome complex component CSL4"/>
    <property type="match status" value="1"/>
</dbReference>
<dbReference type="AlphaFoldDB" id="A0AAE1G0H4"/>
<evidence type="ECO:0000259" key="4">
    <source>
        <dbReference type="Pfam" id="PF10447"/>
    </source>
</evidence>
<keyword evidence="7" id="KW-1185">Reference proteome</keyword>
<dbReference type="GO" id="GO:0005730">
    <property type="term" value="C:nucleolus"/>
    <property type="evidence" value="ECO:0007669"/>
    <property type="project" value="UniProtKB-SubCell"/>
</dbReference>
<keyword evidence="2" id="KW-0963">Cytoplasm</keyword>
<dbReference type="GO" id="GO:0006396">
    <property type="term" value="P:RNA processing"/>
    <property type="evidence" value="ECO:0007669"/>
    <property type="project" value="InterPro"/>
</dbReference>
<dbReference type="Proteomes" id="UP001286313">
    <property type="component" value="Unassembled WGS sequence"/>
</dbReference>
<evidence type="ECO:0000313" key="6">
    <source>
        <dbReference type="EMBL" id="KAK3882856.1"/>
    </source>
</evidence>
<evidence type="ECO:0000256" key="1">
    <source>
        <dbReference type="ARBA" id="ARBA00004604"/>
    </source>
</evidence>
<dbReference type="SUPFAM" id="SSF110324">
    <property type="entry name" value="Ribosomal L27 protein-like"/>
    <property type="match status" value="1"/>
</dbReference>
<accession>A0AAE1G0H4</accession>
<evidence type="ECO:0000256" key="2">
    <source>
        <dbReference type="ARBA" id="ARBA00022490"/>
    </source>
</evidence>
<dbReference type="Gene3D" id="2.40.50.100">
    <property type="match status" value="1"/>
</dbReference>
<evidence type="ECO:0008006" key="8">
    <source>
        <dbReference type="Google" id="ProtNLM"/>
    </source>
</evidence>
<proteinExistence type="predicted"/>